<evidence type="ECO:0000256" key="1">
    <source>
        <dbReference type="ARBA" id="ARBA00022670"/>
    </source>
</evidence>
<dbReference type="InterPro" id="IPR021190">
    <property type="entry name" value="Pept_M10A"/>
</dbReference>
<dbReference type="Gene3D" id="3.40.390.10">
    <property type="entry name" value="Collagenase (Catalytic Domain)"/>
    <property type="match status" value="1"/>
</dbReference>
<keyword evidence="7" id="KW-1185">Reference proteome</keyword>
<dbReference type="GO" id="GO:0004222">
    <property type="term" value="F:metalloendopeptidase activity"/>
    <property type="evidence" value="ECO:0007669"/>
    <property type="project" value="InterPro"/>
</dbReference>
<dbReference type="Proteomes" id="UP000095280">
    <property type="component" value="Unplaced"/>
</dbReference>
<keyword evidence="2" id="KW-0479">Metal-binding</keyword>
<dbReference type="AlphaFoldDB" id="A0A1I8FNP0"/>
<dbReference type="GO" id="GO:0008270">
    <property type="term" value="F:zinc ion binding"/>
    <property type="evidence" value="ECO:0007669"/>
    <property type="project" value="InterPro"/>
</dbReference>
<keyword evidence="4" id="KW-0862">Zinc</keyword>
<evidence type="ECO:0000256" key="2">
    <source>
        <dbReference type="ARBA" id="ARBA00022723"/>
    </source>
</evidence>
<organism evidence="7 8">
    <name type="scientific">Macrostomum lignano</name>
    <dbReference type="NCBI Taxonomy" id="282301"/>
    <lineage>
        <taxon>Eukaryota</taxon>
        <taxon>Metazoa</taxon>
        <taxon>Spiralia</taxon>
        <taxon>Lophotrochozoa</taxon>
        <taxon>Platyhelminthes</taxon>
        <taxon>Rhabditophora</taxon>
        <taxon>Macrostomorpha</taxon>
        <taxon>Macrostomida</taxon>
        <taxon>Macrostomidae</taxon>
        <taxon>Macrostomum</taxon>
    </lineage>
</organism>
<name>A0A1I8FNP0_9PLAT</name>
<evidence type="ECO:0000313" key="7">
    <source>
        <dbReference type="Proteomes" id="UP000095280"/>
    </source>
</evidence>
<feature type="region of interest" description="Disordered" evidence="5">
    <location>
        <begin position="30"/>
        <end position="66"/>
    </location>
</feature>
<keyword evidence="3" id="KW-0378">Hydrolase</keyword>
<proteinExistence type="predicted"/>
<evidence type="ECO:0000313" key="8">
    <source>
        <dbReference type="WBParaSite" id="maker-unitig_42435-snap-gene-0.2-mRNA-1"/>
    </source>
</evidence>
<dbReference type="GO" id="GO:0006508">
    <property type="term" value="P:proteolysis"/>
    <property type="evidence" value="ECO:0007669"/>
    <property type="project" value="UniProtKB-KW"/>
</dbReference>
<dbReference type="SUPFAM" id="SSF55486">
    <property type="entry name" value="Metalloproteases ('zincins'), catalytic domain"/>
    <property type="match status" value="1"/>
</dbReference>
<sequence>SCPDDQNDEHTRFESRWTPSLADSTLESYLASSPNERTTQSKSGSHNCQRRFDGPGGDAAHTQAASAIHIDIEEEFQLSDNRPVRQRGAVHLLRLLVHEIGHLLGLGHS</sequence>
<evidence type="ECO:0000256" key="4">
    <source>
        <dbReference type="ARBA" id="ARBA00022833"/>
    </source>
</evidence>
<accession>A0A1I8FNP0</accession>
<protein>
    <submittedName>
        <fullName evidence="8">Peptidase_M10 domain-containing protein</fullName>
    </submittedName>
</protein>
<dbReference type="InterPro" id="IPR001818">
    <property type="entry name" value="Pept_M10_metallopeptidase"/>
</dbReference>
<dbReference type="InterPro" id="IPR024079">
    <property type="entry name" value="MetalloPept_cat_dom_sf"/>
</dbReference>
<dbReference type="WBParaSite" id="maker-unitig_42435-snap-gene-0.2-mRNA-1">
    <property type="protein sequence ID" value="maker-unitig_42435-snap-gene-0.2-mRNA-1"/>
    <property type="gene ID" value="maker-unitig_42435-snap-gene-0.2"/>
</dbReference>
<evidence type="ECO:0000259" key="6">
    <source>
        <dbReference type="Pfam" id="PF00413"/>
    </source>
</evidence>
<feature type="compositionally biased region" description="Polar residues" evidence="5">
    <location>
        <begin position="30"/>
        <end position="47"/>
    </location>
</feature>
<reference evidence="8" key="1">
    <citation type="submission" date="2016-11" db="UniProtKB">
        <authorList>
            <consortium name="WormBaseParasite"/>
        </authorList>
    </citation>
    <scope>IDENTIFICATION</scope>
</reference>
<feature type="domain" description="Peptidase M10 metallopeptidase" evidence="6">
    <location>
        <begin position="43"/>
        <end position="109"/>
    </location>
</feature>
<dbReference type="PRINTS" id="PR00138">
    <property type="entry name" value="MATRIXIN"/>
</dbReference>
<evidence type="ECO:0000256" key="5">
    <source>
        <dbReference type="SAM" id="MobiDB-lite"/>
    </source>
</evidence>
<keyword evidence="1" id="KW-0645">Protease</keyword>
<dbReference type="GO" id="GO:0031012">
    <property type="term" value="C:extracellular matrix"/>
    <property type="evidence" value="ECO:0007669"/>
    <property type="project" value="InterPro"/>
</dbReference>
<evidence type="ECO:0000256" key="3">
    <source>
        <dbReference type="ARBA" id="ARBA00022801"/>
    </source>
</evidence>
<dbReference type="Pfam" id="PF00413">
    <property type="entry name" value="Peptidase_M10"/>
    <property type="match status" value="1"/>
</dbReference>